<keyword evidence="2" id="KW-1185">Reference proteome</keyword>
<organism evidence="1 2">
    <name type="scientific">Manihot esculenta</name>
    <name type="common">Cassava</name>
    <name type="synonym">Jatropha manihot</name>
    <dbReference type="NCBI Taxonomy" id="3983"/>
    <lineage>
        <taxon>Eukaryota</taxon>
        <taxon>Viridiplantae</taxon>
        <taxon>Streptophyta</taxon>
        <taxon>Embryophyta</taxon>
        <taxon>Tracheophyta</taxon>
        <taxon>Spermatophyta</taxon>
        <taxon>Magnoliopsida</taxon>
        <taxon>eudicotyledons</taxon>
        <taxon>Gunneridae</taxon>
        <taxon>Pentapetalae</taxon>
        <taxon>rosids</taxon>
        <taxon>fabids</taxon>
        <taxon>Malpighiales</taxon>
        <taxon>Euphorbiaceae</taxon>
        <taxon>Crotonoideae</taxon>
        <taxon>Manihoteae</taxon>
        <taxon>Manihot</taxon>
    </lineage>
</organism>
<gene>
    <name evidence="1" type="ORF">MANES_10G010000v8</name>
</gene>
<evidence type="ECO:0000313" key="2">
    <source>
        <dbReference type="Proteomes" id="UP000091857"/>
    </source>
</evidence>
<sequence>MEPKATTIIIFSIVTSLSSLPSLMAAASSSNKTTYITAVFGFGDSTIDTGNNNYLPTNNRAVHPPYGIDFPTHIPNGRVSNGKLAIDFIASSLAHKIYMLPYLDPKLTDHDLLTGACFASAGSGLDPLTGMFDNVLNVSTQLDLFDEALRRIERLVGDGKARFIVENALFFFSVGTNDLLNNFYNVPIRTSEFTISGYQDFLLHKLEYAIKRLYSKGARRFALSSLGPIGCLPLQVSLFSKKLERRCVEQQNNDSIAYNRKLRLLASRLETQGARVVYCDAYNLTLDFINNPAKYGFKQTHKGCCGTGLVEYGRTCNVATPICQDRSEYHILGCFTSIAYNSYISCPTCSSDCDFTCFCQLELCLFPHPSIITYILKS</sequence>
<proteinExistence type="predicted"/>
<dbReference type="EMBL" id="CM004396">
    <property type="protein sequence ID" value="KAG8644868.1"/>
    <property type="molecule type" value="Genomic_DNA"/>
</dbReference>
<reference evidence="2" key="1">
    <citation type="journal article" date="2016" name="Nat. Biotechnol.">
        <title>Sequencing wild and cultivated cassava and related species reveals extensive interspecific hybridization and genetic diversity.</title>
        <authorList>
            <person name="Bredeson J.V."/>
            <person name="Lyons J.B."/>
            <person name="Prochnik S.E."/>
            <person name="Wu G.A."/>
            <person name="Ha C.M."/>
            <person name="Edsinger-Gonzales E."/>
            <person name="Grimwood J."/>
            <person name="Schmutz J."/>
            <person name="Rabbi I.Y."/>
            <person name="Egesi C."/>
            <person name="Nauluvula P."/>
            <person name="Lebot V."/>
            <person name="Ndunguru J."/>
            <person name="Mkamilo G."/>
            <person name="Bart R.S."/>
            <person name="Setter T.L."/>
            <person name="Gleadow R.M."/>
            <person name="Kulakow P."/>
            <person name="Ferguson M.E."/>
            <person name="Rounsley S."/>
            <person name="Rokhsar D.S."/>
        </authorList>
    </citation>
    <scope>NUCLEOTIDE SEQUENCE [LARGE SCALE GENOMIC DNA]</scope>
    <source>
        <strain evidence="2">cv. AM560-2</strain>
    </source>
</reference>
<protein>
    <submittedName>
        <fullName evidence="1">Uncharacterized protein</fullName>
    </submittedName>
</protein>
<comment type="caution">
    <text evidence="1">The sequence shown here is derived from an EMBL/GenBank/DDBJ whole genome shotgun (WGS) entry which is preliminary data.</text>
</comment>
<evidence type="ECO:0000313" key="1">
    <source>
        <dbReference type="EMBL" id="KAG8644868.1"/>
    </source>
</evidence>
<accession>A0ACB7GZG0</accession>
<name>A0ACB7GZG0_MANES</name>
<dbReference type="Proteomes" id="UP000091857">
    <property type="component" value="Chromosome 10"/>
</dbReference>